<evidence type="ECO:0000256" key="2">
    <source>
        <dbReference type="ARBA" id="ARBA00022475"/>
    </source>
</evidence>
<dbReference type="EMBL" id="BMMN01000005">
    <property type="protein sequence ID" value="GGO13343.1"/>
    <property type="molecule type" value="Genomic_DNA"/>
</dbReference>
<evidence type="ECO:0000313" key="11">
    <source>
        <dbReference type="Proteomes" id="UP000653480"/>
    </source>
</evidence>
<feature type="region of interest" description="Disordered" evidence="7">
    <location>
        <begin position="347"/>
        <end position="371"/>
    </location>
</feature>
<dbReference type="PANTHER" id="PTHR22926">
    <property type="entry name" value="PHOSPHO-N-ACETYLMURAMOYL-PENTAPEPTIDE-TRANSFERASE"/>
    <property type="match status" value="1"/>
</dbReference>
<dbReference type="Proteomes" id="UP000653480">
    <property type="component" value="Unassembled WGS sequence"/>
</dbReference>
<dbReference type="GO" id="GO:0016780">
    <property type="term" value="F:phosphotransferase activity, for other substituted phosphate groups"/>
    <property type="evidence" value="ECO:0007669"/>
    <property type="project" value="InterPro"/>
</dbReference>
<keyword evidence="5 8" id="KW-1133">Transmembrane helix</keyword>
<feature type="transmembrane region" description="Helical" evidence="8">
    <location>
        <begin position="216"/>
        <end position="237"/>
    </location>
</feature>
<feature type="transmembrane region" description="Helical" evidence="8">
    <location>
        <begin position="163"/>
        <end position="181"/>
    </location>
</feature>
<comment type="subcellular location">
    <subcellularLocation>
        <location evidence="1">Cell membrane</location>
        <topology evidence="1">Multi-pass membrane protein</topology>
    </subcellularLocation>
</comment>
<evidence type="ECO:0000256" key="6">
    <source>
        <dbReference type="ARBA" id="ARBA00023136"/>
    </source>
</evidence>
<proteinExistence type="predicted"/>
<evidence type="ECO:0008006" key="12">
    <source>
        <dbReference type="Google" id="ProtNLM"/>
    </source>
</evidence>
<evidence type="ECO:0000256" key="9">
    <source>
        <dbReference type="SAM" id="SignalP"/>
    </source>
</evidence>
<evidence type="ECO:0000256" key="3">
    <source>
        <dbReference type="ARBA" id="ARBA00022679"/>
    </source>
</evidence>
<dbReference type="PANTHER" id="PTHR22926:SF3">
    <property type="entry name" value="UNDECAPRENYL-PHOSPHATE ALPHA-N-ACETYLGLUCOSAMINYL 1-PHOSPHATE TRANSFERASE"/>
    <property type="match status" value="1"/>
</dbReference>
<keyword evidence="2" id="KW-1003">Cell membrane</keyword>
<dbReference type="AlphaFoldDB" id="A0A8H9H4P7"/>
<evidence type="ECO:0000313" key="10">
    <source>
        <dbReference type="EMBL" id="GGO13343.1"/>
    </source>
</evidence>
<feature type="chain" id="PRO_5038557502" description="Glycosyl transferase" evidence="9">
    <location>
        <begin position="21"/>
        <end position="371"/>
    </location>
</feature>
<dbReference type="Pfam" id="PF00953">
    <property type="entry name" value="Glycos_transf_4"/>
    <property type="match status" value="1"/>
</dbReference>
<evidence type="ECO:0000256" key="5">
    <source>
        <dbReference type="ARBA" id="ARBA00022989"/>
    </source>
</evidence>
<feature type="transmembrane region" description="Helical" evidence="8">
    <location>
        <begin position="62"/>
        <end position="79"/>
    </location>
</feature>
<dbReference type="GO" id="GO:0071555">
    <property type="term" value="P:cell wall organization"/>
    <property type="evidence" value="ECO:0007669"/>
    <property type="project" value="TreeGrafter"/>
</dbReference>
<evidence type="ECO:0000256" key="4">
    <source>
        <dbReference type="ARBA" id="ARBA00022692"/>
    </source>
</evidence>
<reference evidence="10" key="1">
    <citation type="journal article" date="2014" name="Int. J. Syst. Evol. Microbiol.">
        <title>Complete genome sequence of Corynebacterium casei LMG S-19264T (=DSM 44701T), isolated from a smear-ripened cheese.</title>
        <authorList>
            <consortium name="US DOE Joint Genome Institute (JGI-PGF)"/>
            <person name="Walter F."/>
            <person name="Albersmeier A."/>
            <person name="Kalinowski J."/>
            <person name="Ruckert C."/>
        </authorList>
    </citation>
    <scope>NUCLEOTIDE SEQUENCE</scope>
    <source>
        <strain evidence="10">CGMCC 4.7138</strain>
    </source>
</reference>
<keyword evidence="3" id="KW-0808">Transferase</keyword>
<keyword evidence="6 8" id="KW-0472">Membrane</keyword>
<feature type="transmembrane region" description="Helical" evidence="8">
    <location>
        <begin position="281"/>
        <end position="298"/>
    </location>
</feature>
<feature type="compositionally biased region" description="Pro residues" evidence="7">
    <location>
        <begin position="362"/>
        <end position="371"/>
    </location>
</feature>
<keyword evidence="11" id="KW-1185">Reference proteome</keyword>
<feature type="transmembrane region" description="Helical" evidence="8">
    <location>
        <begin position="136"/>
        <end position="157"/>
    </location>
</feature>
<comment type="caution">
    <text evidence="10">The sequence shown here is derived from an EMBL/GenBank/DDBJ whole genome shotgun (WGS) entry which is preliminary data.</text>
</comment>
<keyword evidence="4 8" id="KW-0812">Transmembrane</keyword>
<feature type="transmembrane region" description="Helical" evidence="8">
    <location>
        <begin position="30"/>
        <end position="55"/>
    </location>
</feature>
<dbReference type="GO" id="GO:0009103">
    <property type="term" value="P:lipopolysaccharide biosynthetic process"/>
    <property type="evidence" value="ECO:0007669"/>
    <property type="project" value="TreeGrafter"/>
</dbReference>
<name>A0A8H9H4P7_9ACTN</name>
<evidence type="ECO:0000256" key="1">
    <source>
        <dbReference type="ARBA" id="ARBA00004651"/>
    </source>
</evidence>
<feature type="signal peptide" evidence="9">
    <location>
        <begin position="1"/>
        <end position="20"/>
    </location>
</feature>
<gene>
    <name evidence="10" type="ORF">GCM10011574_32600</name>
</gene>
<dbReference type="GO" id="GO:0005886">
    <property type="term" value="C:plasma membrane"/>
    <property type="evidence" value="ECO:0007669"/>
    <property type="project" value="UniProtKB-SubCell"/>
</dbReference>
<feature type="transmembrane region" description="Helical" evidence="8">
    <location>
        <begin position="193"/>
        <end position="210"/>
    </location>
</feature>
<accession>A0A8H9H4P7</accession>
<keyword evidence="9" id="KW-0732">Signal</keyword>
<organism evidence="10 11">
    <name type="scientific">Microbispora bryophytorum</name>
    <dbReference type="NCBI Taxonomy" id="1460882"/>
    <lineage>
        <taxon>Bacteria</taxon>
        <taxon>Bacillati</taxon>
        <taxon>Actinomycetota</taxon>
        <taxon>Actinomycetes</taxon>
        <taxon>Streptosporangiales</taxon>
        <taxon>Streptosporangiaceae</taxon>
        <taxon>Microbispora</taxon>
    </lineage>
</organism>
<feature type="transmembrane region" description="Helical" evidence="8">
    <location>
        <begin position="257"/>
        <end position="275"/>
    </location>
</feature>
<dbReference type="RefSeq" id="WP_167748194.1">
    <property type="nucleotide sequence ID" value="NZ_BMMN01000005.1"/>
</dbReference>
<protein>
    <recommendedName>
        <fullName evidence="12">Glycosyl transferase</fullName>
    </recommendedName>
</protein>
<dbReference type="InterPro" id="IPR000715">
    <property type="entry name" value="Glycosyl_transferase_4"/>
</dbReference>
<sequence>MTPLAALAPALAGAVSCLFAAAGLRPVRRTVPYLGGVTLAAATAGAAVTGTMAAVGPLDRRVSAVLLAAAAVALLGLIADVGTLPLVTRLIVESVAAGGVVLCGVQVTLTGDWLDGPVSVMWIVAMTNAYGLLDRLGGALAAVAAVTGAFLAGTALVLGDPSLAVLAAALAGACLGALPHGRARGRVRLGPSASLFAGFVLTCTAAGLTAGRGTAVVASGLLLPALSAIVGAGVYAVRRSRHADRPAGPARKASPALCGVSAGTGTAGLAVALGWVPASAVAAVTAGTAAALLCYTRLRHGFRCARLRHDSTNARLRHDSCCARLRHDSIYARLVGAWMAVWMPAGDDRPRGRVPRPRSAGTPPPPVVRRG</sequence>
<evidence type="ECO:0000256" key="7">
    <source>
        <dbReference type="SAM" id="MobiDB-lite"/>
    </source>
</evidence>
<reference evidence="10" key="2">
    <citation type="submission" date="2020-09" db="EMBL/GenBank/DDBJ databases">
        <authorList>
            <person name="Sun Q."/>
            <person name="Zhou Y."/>
        </authorList>
    </citation>
    <scope>NUCLEOTIDE SEQUENCE</scope>
    <source>
        <strain evidence="10">CGMCC 4.7138</strain>
    </source>
</reference>
<dbReference type="GO" id="GO:0044038">
    <property type="term" value="P:cell wall macromolecule biosynthetic process"/>
    <property type="evidence" value="ECO:0007669"/>
    <property type="project" value="TreeGrafter"/>
</dbReference>
<evidence type="ECO:0000256" key="8">
    <source>
        <dbReference type="SAM" id="Phobius"/>
    </source>
</evidence>